<name>A0A5A7U759_CUCMM</name>
<sequence length="62" mass="6909">MANSGMNFASITDMLTKLNYNSWSIKKKALLGAKDLREITENGFEEVEAGDNQAQKDVLKET</sequence>
<comment type="caution">
    <text evidence="1">The sequence shown here is derived from an EMBL/GenBank/DDBJ whole genome shotgun (WGS) entry which is preliminary data.</text>
</comment>
<accession>A0A5A7U759</accession>
<proteinExistence type="predicted"/>
<evidence type="ECO:0000313" key="1">
    <source>
        <dbReference type="EMBL" id="KAA0051582.1"/>
    </source>
</evidence>
<protein>
    <submittedName>
        <fullName evidence="1">Uncharacterized protein</fullName>
    </submittedName>
</protein>
<dbReference type="AlphaFoldDB" id="A0A5A7U759"/>
<gene>
    <name evidence="1" type="ORF">E6C27_scaffold174G001240</name>
</gene>
<reference evidence="1 2" key="1">
    <citation type="submission" date="2019-08" db="EMBL/GenBank/DDBJ databases">
        <title>Draft genome sequences of two oriental melons (Cucumis melo L. var makuwa).</title>
        <authorList>
            <person name="Kwon S.-Y."/>
        </authorList>
    </citation>
    <scope>NUCLEOTIDE SEQUENCE [LARGE SCALE GENOMIC DNA]</scope>
    <source>
        <strain evidence="2">cv. SW 3</strain>
        <tissue evidence="1">Leaf</tissue>
    </source>
</reference>
<dbReference type="EMBL" id="SSTE01011259">
    <property type="protein sequence ID" value="KAA0051582.1"/>
    <property type="molecule type" value="Genomic_DNA"/>
</dbReference>
<dbReference type="Proteomes" id="UP000321393">
    <property type="component" value="Unassembled WGS sequence"/>
</dbReference>
<evidence type="ECO:0000313" key="2">
    <source>
        <dbReference type="Proteomes" id="UP000321393"/>
    </source>
</evidence>
<organism evidence="1 2">
    <name type="scientific">Cucumis melo var. makuwa</name>
    <name type="common">Oriental melon</name>
    <dbReference type="NCBI Taxonomy" id="1194695"/>
    <lineage>
        <taxon>Eukaryota</taxon>
        <taxon>Viridiplantae</taxon>
        <taxon>Streptophyta</taxon>
        <taxon>Embryophyta</taxon>
        <taxon>Tracheophyta</taxon>
        <taxon>Spermatophyta</taxon>
        <taxon>Magnoliopsida</taxon>
        <taxon>eudicotyledons</taxon>
        <taxon>Gunneridae</taxon>
        <taxon>Pentapetalae</taxon>
        <taxon>rosids</taxon>
        <taxon>fabids</taxon>
        <taxon>Cucurbitales</taxon>
        <taxon>Cucurbitaceae</taxon>
        <taxon>Benincaseae</taxon>
        <taxon>Cucumis</taxon>
    </lineage>
</organism>